<dbReference type="EMBL" id="MU839834">
    <property type="protein sequence ID" value="KAK1754964.1"/>
    <property type="molecule type" value="Genomic_DNA"/>
</dbReference>
<keyword evidence="3" id="KW-1185">Reference proteome</keyword>
<accession>A0AAJ0FB55</accession>
<feature type="compositionally biased region" description="Low complexity" evidence="1">
    <location>
        <begin position="330"/>
        <end position="342"/>
    </location>
</feature>
<name>A0AAJ0FB55_9PEZI</name>
<feature type="region of interest" description="Disordered" evidence="1">
    <location>
        <begin position="264"/>
        <end position="372"/>
    </location>
</feature>
<feature type="region of interest" description="Disordered" evidence="1">
    <location>
        <begin position="1"/>
        <end position="122"/>
    </location>
</feature>
<protein>
    <submittedName>
        <fullName evidence="2">Uncharacterized protein</fullName>
    </submittedName>
</protein>
<dbReference type="AlphaFoldDB" id="A0AAJ0FB55"/>
<reference evidence="2" key="1">
    <citation type="submission" date="2023-06" db="EMBL/GenBank/DDBJ databases">
        <title>Genome-scale phylogeny and comparative genomics of the fungal order Sordariales.</title>
        <authorList>
            <consortium name="Lawrence Berkeley National Laboratory"/>
            <person name="Hensen N."/>
            <person name="Bonometti L."/>
            <person name="Westerberg I."/>
            <person name="Brannstrom I.O."/>
            <person name="Guillou S."/>
            <person name="Cros-Aarteil S."/>
            <person name="Calhoun S."/>
            <person name="Haridas S."/>
            <person name="Kuo A."/>
            <person name="Mondo S."/>
            <person name="Pangilinan J."/>
            <person name="Riley R."/>
            <person name="Labutti K."/>
            <person name="Andreopoulos B."/>
            <person name="Lipzen A."/>
            <person name="Chen C."/>
            <person name="Yanf M."/>
            <person name="Daum C."/>
            <person name="Ng V."/>
            <person name="Clum A."/>
            <person name="Steindorff A."/>
            <person name="Ohm R."/>
            <person name="Martin F."/>
            <person name="Silar P."/>
            <person name="Natvig D."/>
            <person name="Lalanne C."/>
            <person name="Gautier V."/>
            <person name="Ament-Velasquez S.L."/>
            <person name="Kruys A."/>
            <person name="Hutchinson M.I."/>
            <person name="Powell A.J."/>
            <person name="Barry K."/>
            <person name="Miller A.N."/>
            <person name="Grigoriev I.V."/>
            <person name="Debuchy R."/>
            <person name="Gladieux P."/>
            <person name="Thoren M.H."/>
            <person name="Johannesson H."/>
        </authorList>
    </citation>
    <scope>NUCLEOTIDE SEQUENCE</scope>
    <source>
        <strain evidence="2">PSN4</strain>
    </source>
</reference>
<proteinExistence type="predicted"/>
<gene>
    <name evidence="2" type="ORF">QBC47DRAFT_402314</name>
</gene>
<comment type="caution">
    <text evidence="2">The sequence shown here is derived from an EMBL/GenBank/DDBJ whole genome shotgun (WGS) entry which is preliminary data.</text>
</comment>
<evidence type="ECO:0000313" key="2">
    <source>
        <dbReference type="EMBL" id="KAK1754964.1"/>
    </source>
</evidence>
<evidence type="ECO:0000313" key="3">
    <source>
        <dbReference type="Proteomes" id="UP001239445"/>
    </source>
</evidence>
<evidence type="ECO:0000256" key="1">
    <source>
        <dbReference type="SAM" id="MobiDB-lite"/>
    </source>
</evidence>
<sequence length="372" mass="39766">MDRPREVLKFGGSGPHTPTPPLALSDLLNQRPFPPYTPTYERPLTSPDTALGVADEQSVLVVASGDGTQPSPGRHDRPEIPLADAKSDTQSAPPARPSADSTDWLAKRRQLRPSKNQGSKGDWIRGWSESVSVYGEDTYCACSESAFIGDQTLVVKGGEIKSGVRAVWLKKKRPLSIPASGVSISTTSVPEADIICRYCSRMASPPAMAGITHDGAEVPHQKVNIAQKLGSLLQRVKPSRGQDSYKKYLAGSKSESPLAASLHRNARSDDAVNIPHGFSDSRKQRYQSHRHGYSNGQAVKPADQPTSLDAGSAPNPVRATSAMENRRGTDATAALPTSSTSSWDGHGGNDTAAARLRRAQAMLDKSRESPSA</sequence>
<organism evidence="2 3">
    <name type="scientific">Echria macrotheca</name>
    <dbReference type="NCBI Taxonomy" id="438768"/>
    <lineage>
        <taxon>Eukaryota</taxon>
        <taxon>Fungi</taxon>
        <taxon>Dikarya</taxon>
        <taxon>Ascomycota</taxon>
        <taxon>Pezizomycotina</taxon>
        <taxon>Sordariomycetes</taxon>
        <taxon>Sordariomycetidae</taxon>
        <taxon>Sordariales</taxon>
        <taxon>Schizotheciaceae</taxon>
        <taxon>Echria</taxon>
    </lineage>
</organism>
<dbReference type="Proteomes" id="UP001239445">
    <property type="component" value="Unassembled WGS sequence"/>
</dbReference>